<evidence type="ECO:0000256" key="2">
    <source>
        <dbReference type="ARBA" id="ARBA00022563"/>
    </source>
</evidence>
<evidence type="ECO:0000256" key="4">
    <source>
        <dbReference type="ARBA" id="ARBA00022755"/>
    </source>
</evidence>
<dbReference type="EC" id="3.5.4.9" evidence="11"/>
<feature type="binding site" evidence="11">
    <location>
        <position position="228"/>
    </location>
    <ligand>
        <name>NADP(+)</name>
        <dbReference type="ChEBI" id="CHEBI:58349"/>
    </ligand>
</feature>
<protein>
    <recommendedName>
        <fullName evidence="11">Bifunctional protein FolD</fullName>
    </recommendedName>
    <domain>
        <recommendedName>
            <fullName evidence="11">Methylenetetrahydrofolate dehydrogenase</fullName>
            <ecNumber evidence="11">1.5.1.5</ecNumber>
        </recommendedName>
    </domain>
    <domain>
        <recommendedName>
            <fullName evidence="11">Methenyltetrahydrofolate cyclohydrolase</fullName>
            <ecNumber evidence="11">3.5.4.9</ecNumber>
        </recommendedName>
    </domain>
</protein>
<evidence type="ECO:0000256" key="10">
    <source>
        <dbReference type="ARBA" id="ARBA00023268"/>
    </source>
</evidence>
<dbReference type="NCBIfam" id="NF010783">
    <property type="entry name" value="PRK14186.1"/>
    <property type="match status" value="1"/>
</dbReference>
<gene>
    <name evidence="11 15" type="primary">folD</name>
    <name evidence="15" type="ORF">R3Q59_31715</name>
</gene>
<dbReference type="PRINTS" id="PR00085">
    <property type="entry name" value="THFDHDRGNASE"/>
</dbReference>
<dbReference type="SUPFAM" id="SSF53223">
    <property type="entry name" value="Aminoacid dehydrogenase-like, N-terminal domain"/>
    <property type="match status" value="1"/>
</dbReference>
<comment type="catalytic activity">
    <reaction evidence="11">
        <text>(6R)-5,10-methenyltetrahydrofolate + H2O = (6R)-10-formyltetrahydrofolate + H(+)</text>
        <dbReference type="Rhea" id="RHEA:23700"/>
        <dbReference type="ChEBI" id="CHEBI:15377"/>
        <dbReference type="ChEBI" id="CHEBI:15378"/>
        <dbReference type="ChEBI" id="CHEBI:57455"/>
        <dbReference type="ChEBI" id="CHEBI:195366"/>
        <dbReference type="EC" id="3.5.4.9"/>
    </reaction>
</comment>
<evidence type="ECO:0000256" key="11">
    <source>
        <dbReference type="HAMAP-Rule" id="MF_01576"/>
    </source>
</evidence>
<evidence type="ECO:0000256" key="12">
    <source>
        <dbReference type="SAM" id="MobiDB-lite"/>
    </source>
</evidence>
<dbReference type="PANTHER" id="PTHR48099:SF5">
    <property type="entry name" value="C-1-TETRAHYDROFOLATE SYNTHASE, CYTOPLASMIC"/>
    <property type="match status" value="1"/>
</dbReference>
<comment type="caution">
    <text evidence="15">The sequence shown here is derived from an EMBL/GenBank/DDBJ whole genome shotgun (WGS) entry which is preliminary data.</text>
</comment>
<evidence type="ECO:0000313" key="16">
    <source>
        <dbReference type="Proteomes" id="UP001185737"/>
    </source>
</evidence>
<dbReference type="PROSITE" id="PS00767">
    <property type="entry name" value="THF_DHG_CYH_2"/>
    <property type="match status" value="1"/>
</dbReference>
<evidence type="ECO:0000256" key="9">
    <source>
        <dbReference type="ARBA" id="ARBA00023167"/>
    </source>
</evidence>
<dbReference type="Proteomes" id="UP001185737">
    <property type="component" value="Unassembled WGS sequence"/>
</dbReference>
<sequence length="303" mass="31689">MSATIIDGKAVAQTLRHRVAQEVAALDRRPGLATILVGEDPASAIYVSNKRKLCVEAGMRDRHRLLSAQVSQAEVEDVIDELNLDPEVDGILLQLPLPKHLDAPSLIERIDPDKDVDGLTETNAGRLALGRPGLRPCTPSGVIQLLDSAAVHLEGAHAVVVGRSDLVGRPQAQLLLARDATVTVCHRHTRDLASHTRDADIVVAAAGVPKLIGAEHIKPGATVIDVGIHRTEGGLCGDVDFDAVAGIAGHITPVPGGVGPMTIATLLRNTLTAANLHNSSHRETRTNGSGPARDGVAVTAGQP</sequence>
<evidence type="ECO:0000313" key="15">
    <source>
        <dbReference type="EMBL" id="MDV6285048.1"/>
    </source>
</evidence>
<dbReference type="EC" id="1.5.1.5" evidence="11"/>
<evidence type="ECO:0000256" key="3">
    <source>
        <dbReference type="ARBA" id="ARBA00022605"/>
    </source>
</evidence>
<dbReference type="PANTHER" id="PTHR48099">
    <property type="entry name" value="C-1-TETRAHYDROFOLATE SYNTHASE, CYTOPLASMIC-RELATED"/>
    <property type="match status" value="1"/>
</dbReference>
<dbReference type="Gene3D" id="3.40.50.10860">
    <property type="entry name" value="Leucine Dehydrogenase, chain A, domain 1"/>
    <property type="match status" value="1"/>
</dbReference>
<keyword evidence="9 11" id="KW-0486">Methionine biosynthesis</keyword>
<comment type="subunit">
    <text evidence="11">Homodimer.</text>
</comment>
<keyword evidence="7 11" id="KW-0560">Oxidoreductase</keyword>
<keyword evidence="2 11" id="KW-0554">One-carbon metabolism</keyword>
<dbReference type="HAMAP" id="MF_01576">
    <property type="entry name" value="THF_DHG_CYH"/>
    <property type="match status" value="1"/>
</dbReference>
<evidence type="ECO:0000256" key="1">
    <source>
        <dbReference type="ARBA" id="ARBA00004777"/>
    </source>
</evidence>
<keyword evidence="3 11" id="KW-0028">Amino-acid biosynthesis</keyword>
<keyword evidence="5 11" id="KW-0378">Hydrolase</keyword>
<comment type="similarity">
    <text evidence="11">Belongs to the tetrahydrofolate dehydrogenase/cyclohydrolase family.</text>
</comment>
<dbReference type="InterPro" id="IPR036291">
    <property type="entry name" value="NAD(P)-bd_dom_sf"/>
</dbReference>
<dbReference type="RefSeq" id="WP_317570718.1">
    <property type="nucleotide sequence ID" value="NZ_JAWLKA010000022.1"/>
</dbReference>
<evidence type="ECO:0000256" key="7">
    <source>
        <dbReference type="ARBA" id="ARBA00023002"/>
    </source>
</evidence>
<evidence type="ECO:0000256" key="6">
    <source>
        <dbReference type="ARBA" id="ARBA00022857"/>
    </source>
</evidence>
<keyword evidence="4 11" id="KW-0658">Purine biosynthesis</keyword>
<dbReference type="SUPFAM" id="SSF51735">
    <property type="entry name" value="NAD(P)-binding Rossmann-fold domains"/>
    <property type="match status" value="1"/>
</dbReference>
<accession>A0ABU4CNL4</accession>
<keyword evidence="6 11" id="KW-0521">NADP</keyword>
<comment type="catalytic activity">
    <reaction evidence="11">
        <text>(6R)-5,10-methylene-5,6,7,8-tetrahydrofolate + NADP(+) = (6R)-5,10-methenyltetrahydrofolate + NADPH</text>
        <dbReference type="Rhea" id="RHEA:22812"/>
        <dbReference type="ChEBI" id="CHEBI:15636"/>
        <dbReference type="ChEBI" id="CHEBI:57455"/>
        <dbReference type="ChEBI" id="CHEBI:57783"/>
        <dbReference type="ChEBI" id="CHEBI:58349"/>
        <dbReference type="EC" id="1.5.1.5"/>
    </reaction>
</comment>
<organism evidence="15 16">
    <name type="scientific">Rhodococcus jostii</name>
    <dbReference type="NCBI Taxonomy" id="132919"/>
    <lineage>
        <taxon>Bacteria</taxon>
        <taxon>Bacillati</taxon>
        <taxon>Actinomycetota</taxon>
        <taxon>Actinomycetes</taxon>
        <taxon>Mycobacteriales</taxon>
        <taxon>Nocardiaceae</taxon>
        <taxon>Rhodococcus</taxon>
    </lineage>
</organism>
<feature type="binding site" evidence="11">
    <location>
        <begin position="162"/>
        <end position="164"/>
    </location>
    <ligand>
        <name>NADP(+)</name>
        <dbReference type="ChEBI" id="CHEBI:58349"/>
    </ligand>
</feature>
<comment type="pathway">
    <text evidence="1 11">One-carbon metabolism; tetrahydrofolate interconversion.</text>
</comment>
<dbReference type="Gene3D" id="3.40.50.720">
    <property type="entry name" value="NAD(P)-binding Rossmann-like Domain"/>
    <property type="match status" value="1"/>
</dbReference>
<name>A0ABU4CNL4_RHOJO</name>
<dbReference type="InterPro" id="IPR046346">
    <property type="entry name" value="Aminoacid_DH-like_N_sf"/>
</dbReference>
<evidence type="ECO:0000256" key="8">
    <source>
        <dbReference type="ARBA" id="ARBA00023102"/>
    </source>
</evidence>
<dbReference type="InterPro" id="IPR020630">
    <property type="entry name" value="THF_DH/CycHdrlase_cat_dom"/>
</dbReference>
<evidence type="ECO:0000259" key="14">
    <source>
        <dbReference type="Pfam" id="PF02882"/>
    </source>
</evidence>
<dbReference type="EMBL" id="JAWLKA010000022">
    <property type="protein sequence ID" value="MDV6285048.1"/>
    <property type="molecule type" value="Genomic_DNA"/>
</dbReference>
<evidence type="ECO:0000259" key="13">
    <source>
        <dbReference type="Pfam" id="PF00763"/>
    </source>
</evidence>
<dbReference type="Pfam" id="PF02882">
    <property type="entry name" value="THF_DHG_CYH_C"/>
    <property type="match status" value="1"/>
</dbReference>
<evidence type="ECO:0000256" key="5">
    <source>
        <dbReference type="ARBA" id="ARBA00022801"/>
    </source>
</evidence>
<dbReference type="CDD" id="cd01080">
    <property type="entry name" value="NAD_bind_m-THF_DH_Cyclohyd"/>
    <property type="match status" value="1"/>
</dbReference>
<dbReference type="Pfam" id="PF00763">
    <property type="entry name" value="THF_DHG_CYH"/>
    <property type="match status" value="1"/>
</dbReference>
<dbReference type="InterPro" id="IPR020631">
    <property type="entry name" value="THF_DH/CycHdrlase_NAD-bd_dom"/>
</dbReference>
<proteinExistence type="inferred from homology"/>
<reference evidence="15 16" key="1">
    <citation type="submission" date="2023-10" db="EMBL/GenBank/DDBJ databases">
        <title>Development of a sustainable strategy for remediation of hydrocarbon-contaminated territories based on the waste exchange concept.</title>
        <authorList>
            <person name="Krivoruchko A."/>
        </authorList>
    </citation>
    <scope>NUCLEOTIDE SEQUENCE [LARGE SCALE GENOMIC DNA]</scope>
    <source>
        <strain evidence="15 16">IEGM 60</strain>
    </source>
</reference>
<keyword evidence="16" id="KW-1185">Reference proteome</keyword>
<comment type="caution">
    <text evidence="11">Lacks conserved residue(s) required for the propagation of feature annotation.</text>
</comment>
<dbReference type="InterPro" id="IPR020867">
    <property type="entry name" value="THF_DH/CycHdrlase_CS"/>
</dbReference>
<feature type="domain" description="Tetrahydrofolate dehydrogenase/cyclohydrolase catalytic" evidence="13">
    <location>
        <begin position="6"/>
        <end position="117"/>
    </location>
</feature>
<keyword evidence="8 11" id="KW-0368">Histidine biosynthesis</keyword>
<comment type="function">
    <text evidence="11">Catalyzes the oxidation of 5,10-methylenetetrahydrofolate to 5,10-methenyltetrahydrofolate and then the hydrolysis of 5,10-methenyltetrahydrofolate to 10-formyltetrahydrofolate.</text>
</comment>
<feature type="domain" description="Tetrahydrofolate dehydrogenase/cyclohydrolase NAD(P)-binding" evidence="14">
    <location>
        <begin position="136"/>
        <end position="276"/>
    </location>
</feature>
<feature type="region of interest" description="Disordered" evidence="12">
    <location>
        <begin position="277"/>
        <end position="303"/>
    </location>
</feature>
<keyword evidence="10 11" id="KW-0511">Multifunctional enzyme</keyword>
<dbReference type="InterPro" id="IPR000672">
    <property type="entry name" value="THF_DH/CycHdrlase"/>
</dbReference>